<dbReference type="InterPro" id="IPR004843">
    <property type="entry name" value="Calcineurin-like_PHP"/>
</dbReference>
<keyword evidence="4" id="KW-1185">Reference proteome</keyword>
<protein>
    <recommendedName>
        <fullName evidence="2">Calcineurin-like phosphoesterase domain-containing protein</fullName>
    </recommendedName>
</protein>
<evidence type="ECO:0000313" key="3">
    <source>
        <dbReference type="EMBL" id="KAK9806913.1"/>
    </source>
</evidence>
<dbReference type="InterPro" id="IPR029052">
    <property type="entry name" value="Metallo-depent_PP-like"/>
</dbReference>
<dbReference type="SUPFAM" id="SSF56300">
    <property type="entry name" value="Metallo-dependent phosphatases"/>
    <property type="match status" value="1"/>
</dbReference>
<feature type="chain" id="PRO_5043844807" description="Calcineurin-like phosphoesterase domain-containing protein" evidence="1">
    <location>
        <begin position="18"/>
        <end position="465"/>
    </location>
</feature>
<evidence type="ECO:0000256" key="1">
    <source>
        <dbReference type="SAM" id="SignalP"/>
    </source>
</evidence>
<dbReference type="Pfam" id="PF00149">
    <property type="entry name" value="Metallophos"/>
    <property type="match status" value="1"/>
</dbReference>
<dbReference type="Gene3D" id="3.60.21.10">
    <property type="match status" value="1"/>
</dbReference>
<sequence>MKPICALLVLALAGAYAQTPNFAASYPPVGGLPLTSPLLKFDDTGKFHIMQIADVHYANGTNSKTENGTVLYSKCQNILPAWEKYPCSDVNSTDLMTSVLAREKPNLVVYSGDNVWYDTNVDVLAAHRAVTQPVRDSKTPYMITFGNHDCERKPCRRDLMTEDRKSNYSLSQYGPEGVKGVGNYAYTIAGQDGRPAWAVYVFDGGAYYEFGNNSLPSAGNYSGYDFVNAAQVDWYNKTSMALEKSQGRKIPAIAFTHIPLPEYDIAFTCANKAGKPNPSFIDFSSSVPSGCNAENFTPACASATAYPNTATLSGAGLRTKEGCEQVDLVGNHYEGVYSANVNGGLFAAFMSRGDVKMVNVGHDHINDYCANLMGIRLCYGGGFGYYAYGLEGWPRRSRQIVLNEDGSITTWKRLDSYGNFAKVDIESFNIAQNVVVSASNVTNDAGNVTSSTIFGGRVLAGAASN</sequence>
<accession>A0AAW1PAK3</accession>
<dbReference type="CDD" id="cd07383">
    <property type="entry name" value="MPP_Dcr2"/>
    <property type="match status" value="1"/>
</dbReference>
<dbReference type="PANTHER" id="PTHR32440:SF0">
    <property type="entry name" value="PHOSPHATASE DCR2-RELATED"/>
    <property type="match status" value="1"/>
</dbReference>
<dbReference type="GO" id="GO:0016788">
    <property type="term" value="F:hydrolase activity, acting on ester bonds"/>
    <property type="evidence" value="ECO:0007669"/>
    <property type="project" value="TreeGrafter"/>
</dbReference>
<dbReference type="Proteomes" id="UP001489004">
    <property type="component" value="Unassembled WGS sequence"/>
</dbReference>
<gene>
    <name evidence="3" type="ORF">WJX72_007237</name>
</gene>
<name>A0AAW1PAK3_9CHLO</name>
<dbReference type="EMBL" id="JALJOR010000013">
    <property type="protein sequence ID" value="KAK9806913.1"/>
    <property type="molecule type" value="Genomic_DNA"/>
</dbReference>
<keyword evidence="1" id="KW-0732">Signal</keyword>
<reference evidence="3 4" key="1">
    <citation type="journal article" date="2024" name="Nat. Commun.">
        <title>Phylogenomics reveals the evolutionary origins of lichenization in chlorophyte algae.</title>
        <authorList>
            <person name="Puginier C."/>
            <person name="Libourel C."/>
            <person name="Otte J."/>
            <person name="Skaloud P."/>
            <person name="Haon M."/>
            <person name="Grisel S."/>
            <person name="Petersen M."/>
            <person name="Berrin J.G."/>
            <person name="Delaux P.M."/>
            <person name="Dal Grande F."/>
            <person name="Keller J."/>
        </authorList>
    </citation>
    <scope>NUCLEOTIDE SEQUENCE [LARGE SCALE GENOMIC DNA]</scope>
    <source>
        <strain evidence="3 4">SAG 2043</strain>
    </source>
</reference>
<evidence type="ECO:0000259" key="2">
    <source>
        <dbReference type="Pfam" id="PF00149"/>
    </source>
</evidence>
<comment type="caution">
    <text evidence="3">The sequence shown here is derived from an EMBL/GenBank/DDBJ whole genome shotgun (WGS) entry which is preliminary data.</text>
</comment>
<dbReference type="GO" id="GO:0005737">
    <property type="term" value="C:cytoplasm"/>
    <property type="evidence" value="ECO:0007669"/>
    <property type="project" value="TreeGrafter"/>
</dbReference>
<proteinExistence type="predicted"/>
<organism evidence="3 4">
    <name type="scientific">[Myrmecia] bisecta</name>
    <dbReference type="NCBI Taxonomy" id="41462"/>
    <lineage>
        <taxon>Eukaryota</taxon>
        <taxon>Viridiplantae</taxon>
        <taxon>Chlorophyta</taxon>
        <taxon>core chlorophytes</taxon>
        <taxon>Trebouxiophyceae</taxon>
        <taxon>Trebouxiales</taxon>
        <taxon>Trebouxiaceae</taxon>
        <taxon>Myrmecia</taxon>
    </lineage>
</organism>
<dbReference type="PANTHER" id="PTHR32440">
    <property type="entry name" value="PHOSPHATASE DCR2-RELATED-RELATED"/>
    <property type="match status" value="1"/>
</dbReference>
<feature type="domain" description="Calcineurin-like phosphoesterase" evidence="2">
    <location>
        <begin position="48"/>
        <end position="261"/>
    </location>
</feature>
<feature type="signal peptide" evidence="1">
    <location>
        <begin position="1"/>
        <end position="17"/>
    </location>
</feature>
<evidence type="ECO:0000313" key="4">
    <source>
        <dbReference type="Proteomes" id="UP001489004"/>
    </source>
</evidence>
<dbReference type="AlphaFoldDB" id="A0AAW1PAK3"/>